<dbReference type="SUPFAM" id="SSF49265">
    <property type="entry name" value="Fibronectin type III"/>
    <property type="match status" value="2"/>
</dbReference>
<name>A0A1G1SQA6_9BACT</name>
<dbReference type="RefSeq" id="WP_158011117.1">
    <property type="nucleotide sequence ID" value="NZ_MDZB01000175.1"/>
</dbReference>
<evidence type="ECO:0000313" key="5">
    <source>
        <dbReference type="Proteomes" id="UP000176294"/>
    </source>
</evidence>
<keyword evidence="5" id="KW-1185">Reference proteome</keyword>
<dbReference type="STRING" id="1908237.BEN47_05945"/>
<organism evidence="4 5">
    <name type="scientific">Hymenobacter lapidarius</name>
    <dbReference type="NCBI Taxonomy" id="1908237"/>
    <lineage>
        <taxon>Bacteria</taxon>
        <taxon>Pseudomonadati</taxon>
        <taxon>Bacteroidota</taxon>
        <taxon>Cytophagia</taxon>
        <taxon>Cytophagales</taxon>
        <taxon>Hymenobacteraceae</taxon>
        <taxon>Hymenobacter</taxon>
    </lineage>
</organism>
<protein>
    <recommendedName>
        <fullName evidence="3">Fibronectin type-III domain-containing protein</fullName>
    </recommendedName>
</protein>
<dbReference type="InterPro" id="IPR026444">
    <property type="entry name" value="Secre_tail"/>
</dbReference>
<dbReference type="InterPro" id="IPR036116">
    <property type="entry name" value="FN3_sf"/>
</dbReference>
<feature type="domain" description="Fibronectin type-III" evidence="3">
    <location>
        <begin position="313"/>
        <end position="399"/>
    </location>
</feature>
<keyword evidence="1" id="KW-0677">Repeat</keyword>
<sequence length="1411" mass="141411">MATALATALVLIGTISQAQTTIWALGTTSQEVPRNNPFFPSGAALGAQGIFPFSPTKDNGIQGPASQIQGLSAGQRLVGMDYRPNTGQLFALGYNASANTSNARLYTLVPATGVATPVGSADFTLALGGPTERIGFDFNPTSDRIRVVSTNDANYRLNPVDGTVAATDINLNYATGTPANPGVGAIAYDNSFIGSTSTTLYDMDELNNGILSTQNPPDAGTLNTIATIKLLGFGIGDAIAFDIDIYYTGTVNVAYLSEVTAPNSSGLSSSNIYRLDLATGLTSNKFNIIPATSTAPFNVVDIAVPITPPVCDAPTGPVASAITSNSATVSFTGSNSATSYTVTTSPATTTQTLPASATSANFTGLTPGTAYTVSIVSNCFGGMLMSDPATVTFTTTAPPACNAPTNLVASAITSNSATVSFTGSGSATGYTVTTSPATTTQTLPASATSVDFAGLMPGTAYTVSIVSNCAEGTTSAPVIVNFTTTTAPNPAPTISSLSPSSATAGDPAFTLTVNGTGFIAGSAVTFNGTARATAFVSATQVTASIPASDIATAGTYGVTVTNPAPGGGTSAPATFTVNPAPVANNPVPAISSLSPASVTAGAAPQTLTVNGSNFLNSSVVNFNGTARTTAFVSATQLTIGLTAADQATAGTYNVTVTNAAPGGGTSAPATFTVNPAPVACTAPTNLSAGSVTSSSATVSFTGSGSATSYTVTTSPATTTQTLPASATSVSFSGLAPSTAYAVSIVSNCAGGATSAPATVSFTTTAAPLTDLVVSSAQTISGIYNNVTVTSTGVATLGGTLTVNGTLTVQAGGALVQACQVLNGPGSFVLQAGANLVICDAAGIAATGAVGAVQVTGTRSFSPDANYGYNGTAAQVTGSGLPGRVLSLVVSNAANVTLSQALSVSQVLRLEAGNLATNGQGLTLLSTATGTALVDNRGGAVIGTTAVQRYITPTNPGLGYRHYASPVLSTTVADLTVPGVFAPVVNPAYNTLGNTITPFPNVFGYNEARVNTSGSGGSIDFDKGFFSPTATSDVLEPTRGYTVNIPAQATVDFVGTLNNGILTAGALTRGGQTESGWHLRGNPYPAPLDWSSVLNSGRAVNIENALYVYKSDGRTPYSGSYASFVNGQATNTGTNVLPVAQGFFVRTVAGQTGSITFTNADRLTTPNATPFQRGTADTRPQLTLALSSATARTQAVVYFEQGATPAFDNAFDARALPAPNGLTLDTETAAAEALAINGQPTLTGADALLPLRVAALAAGTYTLAVDKLENLPTNYRAYLRDGLTGTYTDLGTTPTITLTLNANGTAGGRYAVLFTTQARGLATAPAALARLASVYPNPARGTATLLVPATLRGNQATAVTIVDNVGRVVLSRTLAADASETLELPLSTLSSGVYTVLARTASGLVAKRLVVE</sequence>
<feature type="signal peptide" evidence="2">
    <location>
        <begin position="1"/>
        <end position="18"/>
    </location>
</feature>
<dbReference type="CDD" id="cd00063">
    <property type="entry name" value="FN3"/>
    <property type="match status" value="2"/>
</dbReference>
<evidence type="ECO:0000256" key="2">
    <source>
        <dbReference type="SAM" id="SignalP"/>
    </source>
</evidence>
<feature type="domain" description="Fibronectin type-III" evidence="3">
    <location>
        <begin position="682"/>
        <end position="767"/>
    </location>
</feature>
<proteinExistence type="predicted"/>
<dbReference type="CDD" id="cd00102">
    <property type="entry name" value="IPT"/>
    <property type="match status" value="1"/>
</dbReference>
<dbReference type="EMBL" id="MDZB01000175">
    <property type="protein sequence ID" value="OGX80799.1"/>
    <property type="molecule type" value="Genomic_DNA"/>
</dbReference>
<keyword evidence="2" id="KW-0732">Signal</keyword>
<dbReference type="Pfam" id="PF18962">
    <property type="entry name" value="Por_Secre_tail"/>
    <property type="match status" value="1"/>
</dbReference>
<dbReference type="SMART" id="SM00060">
    <property type="entry name" value="FN3"/>
    <property type="match status" value="3"/>
</dbReference>
<feature type="chain" id="PRO_5009578247" description="Fibronectin type-III domain-containing protein" evidence="2">
    <location>
        <begin position="19"/>
        <end position="1411"/>
    </location>
</feature>
<evidence type="ECO:0000259" key="3">
    <source>
        <dbReference type="PROSITE" id="PS50853"/>
    </source>
</evidence>
<reference evidence="4 5" key="1">
    <citation type="submission" date="2016-08" db="EMBL/GenBank/DDBJ databases">
        <title>Hymenobacter coccineus sp. nov., Hymenobacter lapidarius sp. nov. and Hymenobacter glacialis sp. nov., isolated from Antarctic soil.</title>
        <authorList>
            <person name="Sedlacek I."/>
            <person name="Kralova S."/>
            <person name="Kyrova K."/>
            <person name="Maslanova I."/>
            <person name="Stankova E."/>
            <person name="Vrbovska V."/>
            <person name="Nemec M."/>
            <person name="Bartak M."/>
            <person name="Svec P."/>
            <person name="Busse H.-J."/>
            <person name="Pantucek R."/>
        </authorList>
    </citation>
    <scope>NUCLEOTIDE SEQUENCE [LARGE SCALE GENOMIC DNA]</scope>
    <source>
        <strain evidence="4 5">CCM 8643</strain>
    </source>
</reference>
<dbReference type="InterPro" id="IPR025507">
    <property type="entry name" value="DUF4394"/>
</dbReference>
<dbReference type="NCBIfam" id="TIGR04183">
    <property type="entry name" value="Por_Secre_tail"/>
    <property type="match status" value="1"/>
</dbReference>
<dbReference type="PANTHER" id="PTHR46708">
    <property type="entry name" value="TENASCIN"/>
    <property type="match status" value="1"/>
</dbReference>
<dbReference type="Proteomes" id="UP000176294">
    <property type="component" value="Unassembled WGS sequence"/>
</dbReference>
<evidence type="ECO:0000256" key="1">
    <source>
        <dbReference type="ARBA" id="ARBA00022737"/>
    </source>
</evidence>
<dbReference type="Pfam" id="PF00041">
    <property type="entry name" value="fn3"/>
    <property type="match status" value="3"/>
</dbReference>
<dbReference type="InterPro" id="IPR013783">
    <property type="entry name" value="Ig-like_fold"/>
</dbReference>
<evidence type="ECO:0000313" key="4">
    <source>
        <dbReference type="EMBL" id="OGX80799.1"/>
    </source>
</evidence>
<dbReference type="PROSITE" id="PS50853">
    <property type="entry name" value="FN3"/>
    <property type="match status" value="3"/>
</dbReference>
<dbReference type="Gene3D" id="2.60.40.10">
    <property type="entry name" value="Immunoglobulins"/>
    <property type="match status" value="5"/>
</dbReference>
<dbReference type="InterPro" id="IPR050991">
    <property type="entry name" value="ECM_Regulatory_Proteins"/>
</dbReference>
<dbReference type="InterPro" id="IPR014756">
    <property type="entry name" value="Ig_E-set"/>
</dbReference>
<comment type="caution">
    <text evidence="4">The sequence shown here is derived from an EMBL/GenBank/DDBJ whole genome shotgun (WGS) entry which is preliminary data.</text>
</comment>
<accession>A0A1G1SQA6</accession>
<dbReference type="SUPFAM" id="SSF81296">
    <property type="entry name" value="E set domains"/>
    <property type="match status" value="2"/>
</dbReference>
<dbReference type="OrthoDB" id="5524298at2"/>
<dbReference type="InterPro" id="IPR003961">
    <property type="entry name" value="FN3_dom"/>
</dbReference>
<dbReference type="Pfam" id="PF14339">
    <property type="entry name" value="DUF4394"/>
    <property type="match status" value="1"/>
</dbReference>
<dbReference type="PANTHER" id="PTHR46708:SF2">
    <property type="entry name" value="FIBRONECTIN TYPE-III DOMAIN-CONTAINING PROTEIN"/>
    <property type="match status" value="1"/>
</dbReference>
<gene>
    <name evidence="4" type="ORF">BEN47_05945</name>
</gene>
<feature type="domain" description="Fibronectin type-III" evidence="3">
    <location>
        <begin position="403"/>
        <end position="489"/>
    </location>
</feature>